<dbReference type="PANTHER" id="PTHR33136:SF89">
    <property type="entry name" value="PROTEIN RALF-LIKE 19"/>
    <property type="match status" value="1"/>
</dbReference>
<keyword evidence="4" id="KW-0372">Hormone</keyword>
<dbReference type="Pfam" id="PF05498">
    <property type="entry name" value="RALF"/>
    <property type="match status" value="1"/>
</dbReference>
<dbReference type="AlphaFoldDB" id="A0A8B8N875"/>
<dbReference type="GO" id="GO:0005576">
    <property type="term" value="C:extracellular region"/>
    <property type="evidence" value="ECO:0007669"/>
    <property type="project" value="UniProtKB-SubCell"/>
</dbReference>
<protein>
    <submittedName>
        <fullName evidence="9">Protein RALF-like 4</fullName>
    </submittedName>
</protein>
<evidence type="ECO:0000256" key="5">
    <source>
        <dbReference type="ARBA" id="ARBA00022729"/>
    </source>
</evidence>
<keyword evidence="3" id="KW-0964">Secreted</keyword>
<dbReference type="RefSeq" id="XP_030518615.1">
    <property type="nucleotide sequence ID" value="XM_030662755.2"/>
</dbReference>
<feature type="signal peptide" evidence="7">
    <location>
        <begin position="1"/>
        <end position="21"/>
    </location>
</feature>
<dbReference type="PANTHER" id="PTHR33136">
    <property type="entry name" value="RAPID ALKALINIZATION FACTOR-LIKE"/>
    <property type="match status" value="1"/>
</dbReference>
<dbReference type="GO" id="GO:0005179">
    <property type="term" value="F:hormone activity"/>
    <property type="evidence" value="ECO:0007669"/>
    <property type="project" value="UniProtKB-KW"/>
</dbReference>
<dbReference type="KEGG" id="rarg:115732087"/>
<proteinExistence type="inferred from homology"/>
<evidence type="ECO:0000256" key="6">
    <source>
        <dbReference type="ARBA" id="ARBA00023157"/>
    </source>
</evidence>
<dbReference type="GO" id="GO:0019722">
    <property type="term" value="P:calcium-mediated signaling"/>
    <property type="evidence" value="ECO:0007669"/>
    <property type="project" value="TreeGrafter"/>
</dbReference>
<evidence type="ECO:0000256" key="2">
    <source>
        <dbReference type="ARBA" id="ARBA00009178"/>
    </source>
</evidence>
<dbReference type="GO" id="GO:0009506">
    <property type="term" value="C:plasmodesma"/>
    <property type="evidence" value="ECO:0007669"/>
    <property type="project" value="TreeGrafter"/>
</dbReference>
<dbReference type="Proteomes" id="UP000827889">
    <property type="component" value="Chromosome 3"/>
</dbReference>
<feature type="chain" id="PRO_5034027083" evidence="7">
    <location>
        <begin position="22"/>
        <end position="103"/>
    </location>
</feature>
<dbReference type="GO" id="GO:0040008">
    <property type="term" value="P:regulation of growth"/>
    <property type="evidence" value="ECO:0007669"/>
    <property type="project" value="UniProtKB-ARBA"/>
</dbReference>
<keyword evidence="6" id="KW-1015">Disulfide bond</keyword>
<keyword evidence="8" id="KW-1185">Reference proteome</keyword>
<dbReference type="OrthoDB" id="1613518at2759"/>
<sequence>MEFRLWLVCLLLAMAAVASEGYPLHHTSIGDGFYAREPELMDSEINSRLLAANRRFISYNAMKGNSVPCSRRGQSYYNCRKMKKANPYKRGCSAITRCKRFTD</sequence>
<evidence type="ECO:0000256" key="7">
    <source>
        <dbReference type="SAM" id="SignalP"/>
    </source>
</evidence>
<evidence type="ECO:0000256" key="3">
    <source>
        <dbReference type="ARBA" id="ARBA00022525"/>
    </source>
</evidence>
<organism evidence="8 9">
    <name type="scientific">Rhodamnia argentea</name>
    <dbReference type="NCBI Taxonomy" id="178133"/>
    <lineage>
        <taxon>Eukaryota</taxon>
        <taxon>Viridiplantae</taxon>
        <taxon>Streptophyta</taxon>
        <taxon>Embryophyta</taxon>
        <taxon>Tracheophyta</taxon>
        <taxon>Spermatophyta</taxon>
        <taxon>Magnoliopsida</taxon>
        <taxon>eudicotyledons</taxon>
        <taxon>Gunneridae</taxon>
        <taxon>Pentapetalae</taxon>
        <taxon>rosids</taxon>
        <taxon>malvids</taxon>
        <taxon>Myrtales</taxon>
        <taxon>Myrtaceae</taxon>
        <taxon>Myrtoideae</taxon>
        <taxon>Myrteae</taxon>
        <taxon>Australasian group</taxon>
        <taxon>Rhodamnia</taxon>
    </lineage>
</organism>
<keyword evidence="5 7" id="KW-0732">Signal</keyword>
<dbReference type="GeneID" id="115732087"/>
<reference evidence="9" key="1">
    <citation type="submission" date="2025-08" db="UniProtKB">
        <authorList>
            <consortium name="RefSeq"/>
        </authorList>
    </citation>
    <scope>IDENTIFICATION</scope>
    <source>
        <tissue evidence="9">Leaf</tissue>
    </source>
</reference>
<evidence type="ECO:0000256" key="1">
    <source>
        <dbReference type="ARBA" id="ARBA00004613"/>
    </source>
</evidence>
<comment type="subcellular location">
    <subcellularLocation>
        <location evidence="1">Secreted</location>
    </subcellularLocation>
</comment>
<comment type="similarity">
    <text evidence="2">Belongs to the plant rapid alkalinization factor (RALF) family.</text>
</comment>
<evidence type="ECO:0000313" key="9">
    <source>
        <dbReference type="RefSeq" id="XP_030518615.1"/>
    </source>
</evidence>
<accession>A0A8B8N875</accession>
<name>A0A8B8N875_9MYRT</name>
<dbReference type="InterPro" id="IPR008801">
    <property type="entry name" value="RALF"/>
</dbReference>
<gene>
    <name evidence="9" type="primary">LOC115732087</name>
</gene>
<evidence type="ECO:0000313" key="8">
    <source>
        <dbReference type="Proteomes" id="UP000827889"/>
    </source>
</evidence>
<evidence type="ECO:0000256" key="4">
    <source>
        <dbReference type="ARBA" id="ARBA00022702"/>
    </source>
</evidence>